<name>A0A9P0D425_9CUCU</name>
<keyword evidence="3" id="KW-1185">Reference proteome</keyword>
<evidence type="ECO:0000256" key="1">
    <source>
        <dbReference type="SAM" id="MobiDB-lite"/>
    </source>
</evidence>
<dbReference type="PANTHER" id="PTHR10773:SF19">
    <property type="match status" value="1"/>
</dbReference>
<dbReference type="Proteomes" id="UP001153636">
    <property type="component" value="Chromosome 7"/>
</dbReference>
<organism evidence="2 3">
    <name type="scientific">Psylliodes chrysocephalus</name>
    <dbReference type="NCBI Taxonomy" id="3402493"/>
    <lineage>
        <taxon>Eukaryota</taxon>
        <taxon>Metazoa</taxon>
        <taxon>Ecdysozoa</taxon>
        <taxon>Arthropoda</taxon>
        <taxon>Hexapoda</taxon>
        <taxon>Insecta</taxon>
        <taxon>Pterygota</taxon>
        <taxon>Neoptera</taxon>
        <taxon>Endopterygota</taxon>
        <taxon>Coleoptera</taxon>
        <taxon>Polyphaga</taxon>
        <taxon>Cucujiformia</taxon>
        <taxon>Chrysomeloidea</taxon>
        <taxon>Chrysomelidae</taxon>
        <taxon>Galerucinae</taxon>
        <taxon>Alticini</taxon>
        <taxon>Psylliodes</taxon>
    </lineage>
</organism>
<accession>A0A9P0D425</accession>
<feature type="region of interest" description="Disordered" evidence="1">
    <location>
        <begin position="1"/>
        <end position="32"/>
    </location>
</feature>
<dbReference type="OrthoDB" id="6778574at2759"/>
<evidence type="ECO:0000313" key="2">
    <source>
        <dbReference type="EMBL" id="CAH1113882.1"/>
    </source>
</evidence>
<dbReference type="EMBL" id="OV651819">
    <property type="protein sequence ID" value="CAH1113882.1"/>
    <property type="molecule type" value="Genomic_DNA"/>
</dbReference>
<dbReference type="AlphaFoldDB" id="A0A9P0D425"/>
<dbReference type="PANTHER" id="PTHR10773">
    <property type="entry name" value="DNA-DIRECTED RNA POLYMERASES I, II, AND III SUBUNIT RPABC2"/>
    <property type="match status" value="1"/>
</dbReference>
<reference evidence="2" key="1">
    <citation type="submission" date="2022-01" db="EMBL/GenBank/DDBJ databases">
        <authorList>
            <person name="King R."/>
        </authorList>
    </citation>
    <scope>NUCLEOTIDE SEQUENCE</scope>
</reference>
<evidence type="ECO:0000313" key="3">
    <source>
        <dbReference type="Proteomes" id="UP001153636"/>
    </source>
</evidence>
<protein>
    <submittedName>
        <fullName evidence="2">Uncharacterized protein</fullName>
    </submittedName>
</protein>
<proteinExistence type="predicted"/>
<gene>
    <name evidence="2" type="ORF">PSYICH_LOCUS13958</name>
</gene>
<sequence>MDEHDRDIDISVREGNTGSRVKKPKTPEKRKLNKQQKYVGSWTIKVYDHNIASYKCSTVTLADIRLIRRKLYAAPDKLTQDIKLCHTLGVCEKVRKRSNKVIPKKRLLNITYYLQSRTQKKSIRVCQAFVTKSLGISKNRFNTVAKVIHNGGVPKETRGGDHVSRKTEDKKNKIRDFIGNLRGTERYYNIKKSVRIYLQANLSIAKLHKIFNSQQPAQYKSSLSMFYRIFMCREFNIGFSSPAADCCALCIRLKDNIRK</sequence>
<feature type="compositionally biased region" description="Basic and acidic residues" evidence="1">
    <location>
        <begin position="1"/>
        <end position="12"/>
    </location>
</feature>